<evidence type="ECO:0000256" key="5">
    <source>
        <dbReference type="ARBA" id="ARBA00022741"/>
    </source>
</evidence>
<feature type="domain" description="EngC GTPase" evidence="11">
    <location>
        <begin position="110"/>
        <end position="257"/>
    </location>
</feature>
<gene>
    <name evidence="10 13" type="primary">rsgA</name>
    <name evidence="13" type="ORF">HOP12_14790</name>
</gene>
<dbReference type="AlphaFoldDB" id="A0A849T295"/>
<dbReference type="Pfam" id="PF03193">
    <property type="entry name" value="RsgA_GTPase"/>
    <property type="match status" value="1"/>
</dbReference>
<dbReference type="SUPFAM" id="SSF52540">
    <property type="entry name" value="P-loop containing nucleoside triphosphate hydrolases"/>
    <property type="match status" value="1"/>
</dbReference>
<dbReference type="CDD" id="cd01854">
    <property type="entry name" value="YjeQ_EngC"/>
    <property type="match status" value="1"/>
</dbReference>
<feature type="binding site" evidence="10">
    <location>
        <begin position="201"/>
        <end position="209"/>
    </location>
    <ligand>
        <name>GTP</name>
        <dbReference type="ChEBI" id="CHEBI:37565"/>
    </ligand>
</feature>
<evidence type="ECO:0000256" key="4">
    <source>
        <dbReference type="ARBA" id="ARBA00022730"/>
    </source>
</evidence>
<evidence type="ECO:0000256" key="3">
    <source>
        <dbReference type="ARBA" id="ARBA00022723"/>
    </source>
</evidence>
<evidence type="ECO:0000256" key="1">
    <source>
        <dbReference type="ARBA" id="ARBA00022490"/>
    </source>
</evidence>
<feature type="binding site" evidence="10">
    <location>
        <position position="282"/>
    </location>
    <ligand>
        <name>Zn(2+)</name>
        <dbReference type="ChEBI" id="CHEBI:29105"/>
    </ligand>
</feature>
<dbReference type="InterPro" id="IPR010914">
    <property type="entry name" value="RsgA_GTPase_dom"/>
</dbReference>
<dbReference type="GO" id="GO:0003924">
    <property type="term" value="F:GTPase activity"/>
    <property type="evidence" value="ECO:0007669"/>
    <property type="project" value="UniProtKB-UniRule"/>
</dbReference>
<dbReference type="PROSITE" id="PS50936">
    <property type="entry name" value="ENGC_GTPASE"/>
    <property type="match status" value="1"/>
</dbReference>
<sequence length="357" mass="38483">MTLFDYGWNSEREASVVSHRARGLAPARVTRADRDRFVLVTEFVPCEGQVAGAFRHRASRPSEFPAVGDWVLIEPTDGGGVTRVHELLPRAGVLSRRAPGELEEEQVMAANVDVVLLVAGLDGDFNPRRIERFLAAVWEGGAQPVVVLNKADAHPEPQRAADEVSAVAPGVPVVTLSALAGDGLGALDRWLEPGRTLALLGSSGVGKSTLANRLLETAQFATGAVRETDSRGRHTTSHRELVRLASGALLVDGPGIREMQLWDAGSGVASTFEDIEALAARCRFGDCGHAQEPGCAVRSALASGALAQERYASWLKLAREQRAFAARHDARARLELKRKSRSITKSLRGRPDKRRSD</sequence>
<keyword evidence="9 10" id="KW-0342">GTP-binding</keyword>
<evidence type="ECO:0000256" key="2">
    <source>
        <dbReference type="ARBA" id="ARBA00022517"/>
    </source>
</evidence>
<evidence type="ECO:0000256" key="6">
    <source>
        <dbReference type="ARBA" id="ARBA00022801"/>
    </source>
</evidence>
<comment type="function">
    <text evidence="10">One of several proteins that assist in the late maturation steps of the functional core of the 30S ribosomal subunit. Helps release RbfA from mature subunits. May play a role in the assembly of ribosomal proteins into the subunit. Circularly permuted GTPase that catalyzes slow GTP hydrolysis, GTPase activity is stimulated by the 30S ribosomal subunit.</text>
</comment>
<accession>A0A849T295</accession>
<evidence type="ECO:0000256" key="8">
    <source>
        <dbReference type="ARBA" id="ARBA00022884"/>
    </source>
</evidence>
<dbReference type="GO" id="GO:0046872">
    <property type="term" value="F:metal ion binding"/>
    <property type="evidence" value="ECO:0007669"/>
    <property type="project" value="UniProtKB-KW"/>
</dbReference>
<dbReference type="InterPro" id="IPR004881">
    <property type="entry name" value="Ribosome_biogen_GTPase_RsgA"/>
</dbReference>
<dbReference type="GO" id="GO:0042274">
    <property type="term" value="P:ribosomal small subunit biogenesis"/>
    <property type="evidence" value="ECO:0007669"/>
    <property type="project" value="UniProtKB-UniRule"/>
</dbReference>
<feature type="binding site" evidence="10">
    <location>
        <begin position="149"/>
        <end position="152"/>
    </location>
    <ligand>
        <name>GTP</name>
        <dbReference type="ChEBI" id="CHEBI:37565"/>
    </ligand>
</feature>
<comment type="subcellular location">
    <subcellularLocation>
        <location evidence="10">Cytoplasm</location>
    </subcellularLocation>
</comment>
<comment type="cofactor">
    <cofactor evidence="10">
        <name>Zn(2+)</name>
        <dbReference type="ChEBI" id="CHEBI:29105"/>
    </cofactor>
    <text evidence="10">Binds 1 zinc ion per subunit.</text>
</comment>
<dbReference type="PANTHER" id="PTHR32120">
    <property type="entry name" value="SMALL RIBOSOMAL SUBUNIT BIOGENESIS GTPASE RSGA"/>
    <property type="match status" value="1"/>
</dbReference>
<feature type="binding site" evidence="10">
    <location>
        <position position="287"/>
    </location>
    <ligand>
        <name>Zn(2+)</name>
        <dbReference type="ChEBI" id="CHEBI:29105"/>
    </ligand>
</feature>
<keyword evidence="5 10" id="KW-0547">Nucleotide-binding</keyword>
<organism evidence="13 14">
    <name type="scientific">Eiseniibacteriota bacterium</name>
    <dbReference type="NCBI Taxonomy" id="2212470"/>
    <lineage>
        <taxon>Bacteria</taxon>
        <taxon>Candidatus Eiseniibacteriota</taxon>
    </lineage>
</organism>
<keyword evidence="8 10" id="KW-0694">RNA-binding</keyword>
<keyword evidence="6 10" id="KW-0378">Hydrolase</keyword>
<dbReference type="PANTHER" id="PTHR32120:SF10">
    <property type="entry name" value="SMALL RIBOSOMAL SUBUNIT BIOGENESIS GTPASE RSGA"/>
    <property type="match status" value="1"/>
</dbReference>
<evidence type="ECO:0000259" key="11">
    <source>
        <dbReference type="PROSITE" id="PS50936"/>
    </source>
</evidence>
<dbReference type="EMBL" id="JABFRW010000194">
    <property type="protein sequence ID" value="NOT35409.1"/>
    <property type="molecule type" value="Genomic_DNA"/>
</dbReference>
<dbReference type="Gene3D" id="1.10.40.50">
    <property type="entry name" value="Probable gtpase engc, domain 3"/>
    <property type="match status" value="1"/>
</dbReference>
<comment type="similarity">
    <text evidence="10">Belongs to the TRAFAC class YlqF/YawG GTPase family. RsgA subfamily.</text>
</comment>
<reference evidence="13 14" key="1">
    <citation type="submission" date="2020-04" db="EMBL/GenBank/DDBJ databases">
        <title>Metagenomic profiling of ammonia- and methane-oxidizing microorganisms in a Dutch drinking water treatment plant.</title>
        <authorList>
            <person name="Poghosyan L."/>
            <person name="Leucker S."/>
        </authorList>
    </citation>
    <scope>NUCLEOTIDE SEQUENCE [LARGE SCALE GENOMIC DNA]</scope>
    <source>
        <strain evidence="13">S-RSF-IL-03</strain>
    </source>
</reference>
<evidence type="ECO:0000256" key="9">
    <source>
        <dbReference type="ARBA" id="ARBA00023134"/>
    </source>
</evidence>
<keyword evidence="3 10" id="KW-0479">Metal-binding</keyword>
<keyword evidence="2 10" id="KW-0690">Ribosome biogenesis</keyword>
<keyword evidence="7 10" id="KW-0862">Zinc</keyword>
<dbReference type="NCBIfam" id="TIGR00157">
    <property type="entry name" value="ribosome small subunit-dependent GTPase A"/>
    <property type="match status" value="1"/>
</dbReference>
<dbReference type="InterPro" id="IPR027417">
    <property type="entry name" value="P-loop_NTPase"/>
</dbReference>
<keyword evidence="4 10" id="KW-0699">rRNA-binding</keyword>
<dbReference type="InterPro" id="IPR030378">
    <property type="entry name" value="G_CP_dom"/>
</dbReference>
<comment type="subunit">
    <text evidence="10">Monomer. Associates with 30S ribosomal subunit, binds 16S rRNA.</text>
</comment>
<evidence type="ECO:0000313" key="14">
    <source>
        <dbReference type="Proteomes" id="UP000580839"/>
    </source>
</evidence>
<evidence type="ECO:0000259" key="12">
    <source>
        <dbReference type="PROSITE" id="PS51721"/>
    </source>
</evidence>
<evidence type="ECO:0000256" key="7">
    <source>
        <dbReference type="ARBA" id="ARBA00022833"/>
    </source>
</evidence>
<dbReference type="GO" id="GO:0005737">
    <property type="term" value="C:cytoplasm"/>
    <property type="evidence" value="ECO:0007669"/>
    <property type="project" value="UniProtKB-SubCell"/>
</dbReference>
<protein>
    <recommendedName>
        <fullName evidence="10">Small ribosomal subunit biogenesis GTPase RsgA</fullName>
        <ecNumber evidence="10">3.6.1.-</ecNumber>
    </recommendedName>
</protein>
<feature type="binding site" evidence="10">
    <location>
        <position position="289"/>
    </location>
    <ligand>
        <name>Zn(2+)</name>
        <dbReference type="ChEBI" id="CHEBI:29105"/>
    </ligand>
</feature>
<proteinExistence type="inferred from homology"/>
<comment type="caution">
    <text evidence="13">The sequence shown here is derived from an EMBL/GenBank/DDBJ whole genome shotgun (WGS) entry which is preliminary data.</text>
</comment>
<name>A0A849T295_UNCEI</name>
<dbReference type="GO" id="GO:0019843">
    <property type="term" value="F:rRNA binding"/>
    <property type="evidence" value="ECO:0007669"/>
    <property type="project" value="UniProtKB-KW"/>
</dbReference>
<dbReference type="HAMAP" id="MF_01820">
    <property type="entry name" value="GTPase_RsgA"/>
    <property type="match status" value="1"/>
</dbReference>
<dbReference type="EC" id="3.6.1.-" evidence="10"/>
<dbReference type="Proteomes" id="UP000580839">
    <property type="component" value="Unassembled WGS sequence"/>
</dbReference>
<feature type="binding site" evidence="10">
    <location>
        <position position="295"/>
    </location>
    <ligand>
        <name>Zn(2+)</name>
        <dbReference type="ChEBI" id="CHEBI:29105"/>
    </ligand>
</feature>
<evidence type="ECO:0000313" key="13">
    <source>
        <dbReference type="EMBL" id="NOT35409.1"/>
    </source>
</evidence>
<dbReference type="GO" id="GO:0005525">
    <property type="term" value="F:GTP binding"/>
    <property type="evidence" value="ECO:0007669"/>
    <property type="project" value="UniProtKB-UniRule"/>
</dbReference>
<keyword evidence="1 10" id="KW-0963">Cytoplasm</keyword>
<dbReference type="Gene3D" id="3.40.50.300">
    <property type="entry name" value="P-loop containing nucleotide triphosphate hydrolases"/>
    <property type="match status" value="1"/>
</dbReference>
<dbReference type="PROSITE" id="PS51721">
    <property type="entry name" value="G_CP"/>
    <property type="match status" value="1"/>
</dbReference>
<feature type="domain" description="CP-type G" evidence="12">
    <location>
        <begin position="101"/>
        <end position="259"/>
    </location>
</feature>
<evidence type="ECO:0000256" key="10">
    <source>
        <dbReference type="HAMAP-Rule" id="MF_01820"/>
    </source>
</evidence>